<evidence type="ECO:0000313" key="3">
    <source>
        <dbReference type="Proteomes" id="UP000287239"/>
    </source>
</evidence>
<organism evidence="2 3">
    <name type="scientific">Vagococcus salmoninarum</name>
    <dbReference type="NCBI Taxonomy" id="2739"/>
    <lineage>
        <taxon>Bacteria</taxon>
        <taxon>Bacillati</taxon>
        <taxon>Bacillota</taxon>
        <taxon>Bacilli</taxon>
        <taxon>Lactobacillales</taxon>
        <taxon>Enterococcaceae</taxon>
        <taxon>Vagococcus</taxon>
    </lineage>
</organism>
<keyword evidence="1" id="KW-1133">Transmembrane helix</keyword>
<proteinExistence type="predicted"/>
<feature type="transmembrane region" description="Helical" evidence="1">
    <location>
        <begin position="343"/>
        <end position="362"/>
    </location>
</feature>
<sequence>MFFLVLTYLKTFGNSRLFLYLLSLISLLSFLSAWAYLQQDRYQQAADSATATAGIHSFINELETDPRAADYQEKRALLVKEEQLLNRLYSYVFLDKYDNFSNTVSQLRENELALLAYYPEGLSFLPPLHQIEAELTLHNYLKAQSLVLNFNQHGLGQGITLLLPLLTMATLSFAIMTSSFLAFQEESHPSIIKSLPYALNQRLLAHLVTISFLTLAFFFLTLSLYALFLAIPLGFNNHLTVIPLYTTNGFQVVPLIIYLLLLLLCLLLLVSLISLLTLILVPLTRSLFITISSLFLIFLSGHWQMEPLLLERSWFYYLAPLSLLQGRLAEITKQENLTVAKGLLILTVWITCLTLLLSRLSYVKNPSFLTNFSRKGAEKP</sequence>
<protein>
    <recommendedName>
        <fullName evidence="4">ABC transporter permease</fullName>
    </recommendedName>
</protein>
<feature type="transmembrane region" description="Helical" evidence="1">
    <location>
        <begin position="161"/>
        <end position="183"/>
    </location>
</feature>
<dbReference type="AlphaFoldDB" id="A0A429ZFT8"/>
<keyword evidence="3" id="KW-1185">Reference proteome</keyword>
<dbReference type="EMBL" id="NGJU01000022">
    <property type="protein sequence ID" value="RST92494.1"/>
    <property type="molecule type" value="Genomic_DNA"/>
</dbReference>
<dbReference type="GeneID" id="98569252"/>
<feature type="transmembrane region" description="Helical" evidence="1">
    <location>
        <begin position="204"/>
        <end position="235"/>
    </location>
</feature>
<evidence type="ECO:0008006" key="4">
    <source>
        <dbReference type="Google" id="ProtNLM"/>
    </source>
</evidence>
<name>A0A429ZFT8_9ENTE</name>
<reference evidence="2 3" key="1">
    <citation type="submission" date="2017-05" db="EMBL/GenBank/DDBJ databases">
        <title>Vagococcus spp. assemblies.</title>
        <authorList>
            <person name="Gulvik C.A."/>
        </authorList>
    </citation>
    <scope>NUCLEOTIDE SEQUENCE [LARGE SCALE GENOMIC DNA]</scope>
    <source>
        <strain evidence="2 3">NCFB 2777</strain>
    </source>
</reference>
<accession>A0A429ZFT8</accession>
<dbReference type="RefSeq" id="WP_126781794.1">
    <property type="nucleotide sequence ID" value="NZ_NGJU01000022.1"/>
</dbReference>
<evidence type="ECO:0000313" key="2">
    <source>
        <dbReference type="EMBL" id="RST92494.1"/>
    </source>
</evidence>
<feature type="transmembrane region" description="Helical" evidence="1">
    <location>
        <begin position="17"/>
        <end position="37"/>
    </location>
</feature>
<evidence type="ECO:0000256" key="1">
    <source>
        <dbReference type="SAM" id="Phobius"/>
    </source>
</evidence>
<feature type="transmembrane region" description="Helical" evidence="1">
    <location>
        <begin position="287"/>
        <end position="305"/>
    </location>
</feature>
<keyword evidence="1" id="KW-0472">Membrane</keyword>
<keyword evidence="1" id="KW-0812">Transmembrane</keyword>
<feature type="transmembrane region" description="Helical" evidence="1">
    <location>
        <begin position="255"/>
        <end position="280"/>
    </location>
</feature>
<comment type="caution">
    <text evidence="2">The sequence shown here is derived from an EMBL/GenBank/DDBJ whole genome shotgun (WGS) entry which is preliminary data.</text>
</comment>
<gene>
    <name evidence="2" type="ORF">CBF35_12950</name>
</gene>
<dbReference type="Proteomes" id="UP000287239">
    <property type="component" value="Unassembled WGS sequence"/>
</dbReference>